<gene>
    <name evidence="5 6" type="primary">purK</name>
    <name evidence="8" type="ORF">GTU67_07330</name>
</gene>
<keyword evidence="3 5" id="KW-0658">Purine biosynthesis</keyword>
<dbReference type="EC" id="6.3.4.18" evidence="5 6"/>
<dbReference type="NCBIfam" id="TIGR01161">
    <property type="entry name" value="purK"/>
    <property type="match status" value="1"/>
</dbReference>
<dbReference type="PROSITE" id="PS50975">
    <property type="entry name" value="ATP_GRASP"/>
    <property type="match status" value="1"/>
</dbReference>
<comment type="similarity">
    <text evidence="5 6">Belongs to the PurK/PurT family.</text>
</comment>
<evidence type="ECO:0000256" key="6">
    <source>
        <dbReference type="RuleBase" id="RU361200"/>
    </source>
</evidence>
<dbReference type="GO" id="GO:0005829">
    <property type="term" value="C:cytosol"/>
    <property type="evidence" value="ECO:0007669"/>
    <property type="project" value="TreeGrafter"/>
</dbReference>
<keyword evidence="4 5" id="KW-0067">ATP-binding</keyword>
<dbReference type="EMBL" id="JACJUU010000004">
    <property type="protein sequence ID" value="MBC2769723.1"/>
    <property type="molecule type" value="Genomic_DNA"/>
</dbReference>
<organism evidence="8 9">
    <name type="scientific">Pusillimonas minor</name>
    <dbReference type="NCBI Taxonomy" id="2697024"/>
    <lineage>
        <taxon>Bacteria</taxon>
        <taxon>Pseudomonadati</taxon>
        <taxon>Pseudomonadota</taxon>
        <taxon>Betaproteobacteria</taxon>
        <taxon>Burkholderiales</taxon>
        <taxon>Alcaligenaceae</taxon>
        <taxon>Pusillimonas</taxon>
    </lineage>
</organism>
<name>A0A842HN60_9BURK</name>
<dbReference type="UniPathway" id="UPA00074">
    <property type="reaction ID" value="UER00942"/>
</dbReference>
<feature type="domain" description="ATP-grasp" evidence="7">
    <location>
        <begin position="116"/>
        <end position="304"/>
    </location>
</feature>
<dbReference type="GO" id="GO:0006189">
    <property type="term" value="P:'de novo' IMP biosynthetic process"/>
    <property type="evidence" value="ECO:0007669"/>
    <property type="project" value="UniProtKB-UniRule"/>
</dbReference>
<dbReference type="Pfam" id="PF17769">
    <property type="entry name" value="PurK_C"/>
    <property type="match status" value="1"/>
</dbReference>
<dbReference type="PANTHER" id="PTHR11609">
    <property type="entry name" value="PURINE BIOSYNTHESIS PROTEIN 6/7, PUR6/7"/>
    <property type="match status" value="1"/>
</dbReference>
<evidence type="ECO:0000313" key="8">
    <source>
        <dbReference type="EMBL" id="MBC2769723.1"/>
    </source>
</evidence>
<dbReference type="SUPFAM" id="SSF56059">
    <property type="entry name" value="Glutathione synthetase ATP-binding domain-like"/>
    <property type="match status" value="1"/>
</dbReference>
<feature type="binding site" evidence="5">
    <location>
        <position position="194"/>
    </location>
    <ligand>
        <name>ATP</name>
        <dbReference type="ChEBI" id="CHEBI:30616"/>
    </ligand>
</feature>
<proteinExistence type="inferred from homology"/>
<feature type="binding site" evidence="5">
    <location>
        <position position="217"/>
    </location>
    <ligand>
        <name>ATP</name>
        <dbReference type="ChEBI" id="CHEBI:30616"/>
    </ligand>
</feature>
<dbReference type="RefSeq" id="WP_185779442.1">
    <property type="nucleotide sequence ID" value="NZ_JACJUU010000004.1"/>
</dbReference>
<sequence>MTAIQHSMPVPPGSWLGMVGGGQLGRMFCHAAQSLGYKVAVLDPAAGCPAGGVADRHIQAAYDDPTALELLGSLCAAVSTEFENVPADSLRRLARHCAVSPSGDAVAVVQDRILEKAFITQAGVPVAPYCAVTDRSHIAQAPANLFPGILKAARLGYDGKGQARVTSREAALEAFDAFGGVPCVLEAMLPLADEISVVMARGYDDACVVYTPAHNEHRDGILAVSTVDPAAVQARQSLYAQAAQAARRIAGQLDYRGVLCVEFFILDDGSLVANEIAPRPHNSGHHTINACVSSQFDQQVRVMTGLPLGSAHSHSASVMLNILGDLWFDAAGQTREPDWAGVLRFDHAHLHLYGKAEARKGRKMGHITVTGATLGQAREQAAGVARVLGLAYS</sequence>
<evidence type="ECO:0000256" key="2">
    <source>
        <dbReference type="ARBA" id="ARBA00022741"/>
    </source>
</evidence>
<dbReference type="InterPro" id="IPR054350">
    <property type="entry name" value="PurT/PurK_preATP-grasp"/>
</dbReference>
<comment type="subunit">
    <text evidence="5 6">Homodimer.</text>
</comment>
<dbReference type="InterPro" id="IPR011054">
    <property type="entry name" value="Rudment_hybrid_motif"/>
</dbReference>
<feature type="binding site" evidence="5">
    <location>
        <position position="112"/>
    </location>
    <ligand>
        <name>ATP</name>
        <dbReference type="ChEBI" id="CHEBI:30616"/>
    </ligand>
</feature>
<keyword evidence="1 5" id="KW-0436">Ligase</keyword>
<dbReference type="InterPro" id="IPR040686">
    <property type="entry name" value="PurK_C"/>
</dbReference>
<accession>A0A842HN60</accession>
<feature type="binding site" evidence="5">
    <location>
        <begin position="186"/>
        <end position="189"/>
    </location>
    <ligand>
        <name>ATP</name>
        <dbReference type="ChEBI" id="CHEBI:30616"/>
    </ligand>
</feature>
<comment type="function">
    <text evidence="6">Catalyzes the ATP-dependent conversion of 5-aminoimidazole ribonucleotide (AIR) and HCO(3)- to N5-carboxyaminoimidazole ribonucleotide (N5-CAIR).</text>
</comment>
<dbReference type="Gene3D" id="3.30.1490.20">
    <property type="entry name" value="ATP-grasp fold, A domain"/>
    <property type="match status" value="1"/>
</dbReference>
<feature type="binding site" evidence="5">
    <location>
        <begin position="274"/>
        <end position="275"/>
    </location>
    <ligand>
        <name>ATP</name>
        <dbReference type="ChEBI" id="CHEBI:30616"/>
    </ligand>
</feature>
<dbReference type="NCBIfam" id="NF004679">
    <property type="entry name" value="PRK06019.1-5"/>
    <property type="match status" value="1"/>
</dbReference>
<keyword evidence="2 5" id="KW-0547">Nucleotide-binding</keyword>
<dbReference type="Gene3D" id="3.40.50.20">
    <property type="match status" value="1"/>
</dbReference>
<dbReference type="GO" id="GO:0034028">
    <property type="term" value="F:5-(carboxyamino)imidazole ribonucleotide synthase activity"/>
    <property type="evidence" value="ECO:0007669"/>
    <property type="project" value="UniProtKB-UniRule"/>
</dbReference>
<dbReference type="HAMAP" id="MF_01928">
    <property type="entry name" value="PurK"/>
    <property type="match status" value="1"/>
</dbReference>
<comment type="function">
    <text evidence="5">Catalyzes the ATP-dependent conversion of 5-aminoimidazole ribonucleotide (AIR) and HCO(3)(-) to N5-carboxyaminoimidazole ribonucleotide (N5-CAIR).</text>
</comment>
<feature type="binding site" evidence="5">
    <location>
        <position position="151"/>
    </location>
    <ligand>
        <name>ATP</name>
        <dbReference type="ChEBI" id="CHEBI:30616"/>
    </ligand>
</feature>
<dbReference type="InterPro" id="IPR011761">
    <property type="entry name" value="ATP-grasp"/>
</dbReference>
<dbReference type="SUPFAM" id="SSF52440">
    <property type="entry name" value="PreATP-grasp domain"/>
    <property type="match status" value="1"/>
</dbReference>
<evidence type="ECO:0000256" key="3">
    <source>
        <dbReference type="ARBA" id="ARBA00022755"/>
    </source>
</evidence>
<feature type="binding site" evidence="5">
    <location>
        <begin position="156"/>
        <end position="162"/>
    </location>
    <ligand>
        <name>ATP</name>
        <dbReference type="ChEBI" id="CHEBI:30616"/>
    </ligand>
</feature>
<dbReference type="FunFam" id="3.30.1490.20:FF:000015">
    <property type="entry name" value="N5-carboxyaminoimidazole ribonucleotide synthase"/>
    <property type="match status" value="1"/>
</dbReference>
<dbReference type="PANTHER" id="PTHR11609:SF5">
    <property type="entry name" value="PHOSPHORIBOSYLAMINOIMIDAZOLE CARBOXYLASE"/>
    <property type="match status" value="1"/>
</dbReference>
<dbReference type="GO" id="GO:0004638">
    <property type="term" value="F:phosphoribosylaminoimidazole carboxylase activity"/>
    <property type="evidence" value="ECO:0007669"/>
    <property type="project" value="InterPro"/>
</dbReference>
<evidence type="ECO:0000256" key="4">
    <source>
        <dbReference type="ARBA" id="ARBA00022840"/>
    </source>
</evidence>
<dbReference type="Gene3D" id="3.30.470.20">
    <property type="entry name" value="ATP-grasp fold, B domain"/>
    <property type="match status" value="1"/>
</dbReference>
<dbReference type="GO" id="GO:0005524">
    <property type="term" value="F:ATP binding"/>
    <property type="evidence" value="ECO:0007669"/>
    <property type="project" value="UniProtKB-UniRule"/>
</dbReference>
<dbReference type="NCBIfam" id="NF004677">
    <property type="entry name" value="PRK06019.1-3"/>
    <property type="match status" value="1"/>
</dbReference>
<dbReference type="SUPFAM" id="SSF51246">
    <property type="entry name" value="Rudiment single hybrid motif"/>
    <property type="match status" value="1"/>
</dbReference>
<dbReference type="Pfam" id="PF02222">
    <property type="entry name" value="ATP-grasp"/>
    <property type="match status" value="1"/>
</dbReference>
<dbReference type="Proteomes" id="UP000545386">
    <property type="component" value="Unassembled WGS sequence"/>
</dbReference>
<comment type="caution">
    <text evidence="8">The sequence shown here is derived from an EMBL/GenBank/DDBJ whole genome shotgun (WGS) entry which is preliminary data.</text>
</comment>
<dbReference type="GO" id="GO:0046872">
    <property type="term" value="F:metal ion binding"/>
    <property type="evidence" value="ECO:0007669"/>
    <property type="project" value="InterPro"/>
</dbReference>
<dbReference type="Pfam" id="PF22660">
    <property type="entry name" value="RS_preATP-grasp-like"/>
    <property type="match status" value="1"/>
</dbReference>
<protein>
    <recommendedName>
        <fullName evidence="5 6">N5-carboxyaminoimidazole ribonucleotide synthase</fullName>
        <shortName evidence="5 6">N5-CAIR synthase</shortName>
        <ecNumber evidence="5 6">6.3.4.18</ecNumber>
    </recommendedName>
    <alternativeName>
        <fullName evidence="5 6">5-(carboxyamino)imidazole ribonucleotide synthetase</fullName>
    </alternativeName>
</protein>
<dbReference type="NCBIfam" id="NF004676">
    <property type="entry name" value="PRK06019.1-2"/>
    <property type="match status" value="1"/>
</dbReference>
<dbReference type="InterPro" id="IPR005875">
    <property type="entry name" value="PurK"/>
</dbReference>
<evidence type="ECO:0000256" key="5">
    <source>
        <dbReference type="HAMAP-Rule" id="MF_01928"/>
    </source>
</evidence>
<evidence type="ECO:0000256" key="1">
    <source>
        <dbReference type="ARBA" id="ARBA00022598"/>
    </source>
</evidence>
<dbReference type="InterPro" id="IPR013815">
    <property type="entry name" value="ATP_grasp_subdomain_1"/>
</dbReference>
<dbReference type="InterPro" id="IPR016185">
    <property type="entry name" value="PreATP-grasp_dom_sf"/>
</dbReference>
<comment type="catalytic activity">
    <reaction evidence="5 6">
        <text>5-amino-1-(5-phospho-beta-D-ribosyl)imidazole + hydrogencarbonate + ATP = 5-carboxyamino-1-(5-phospho-D-ribosyl)imidazole + ADP + phosphate + 2 H(+)</text>
        <dbReference type="Rhea" id="RHEA:19317"/>
        <dbReference type="ChEBI" id="CHEBI:15378"/>
        <dbReference type="ChEBI" id="CHEBI:17544"/>
        <dbReference type="ChEBI" id="CHEBI:30616"/>
        <dbReference type="ChEBI" id="CHEBI:43474"/>
        <dbReference type="ChEBI" id="CHEBI:58730"/>
        <dbReference type="ChEBI" id="CHEBI:137981"/>
        <dbReference type="ChEBI" id="CHEBI:456216"/>
        <dbReference type="EC" id="6.3.4.18"/>
    </reaction>
</comment>
<dbReference type="AlphaFoldDB" id="A0A842HN60"/>
<evidence type="ECO:0000313" key="9">
    <source>
        <dbReference type="Proteomes" id="UP000545386"/>
    </source>
</evidence>
<comment type="pathway">
    <text evidence="5 6">Purine metabolism; IMP biosynthesis via de novo pathway; 5-amino-1-(5-phospho-D-ribosyl)imidazole-4-carboxylate from 5-amino-1-(5-phospho-D-ribosyl)imidazole (N5-CAIR route): step 1/2.</text>
</comment>
<reference evidence="8 9" key="1">
    <citation type="submission" date="2020-08" db="EMBL/GenBank/DDBJ databases">
        <title>Paraeoetvoesia sp. YC-7-48 draft genome sequence.</title>
        <authorList>
            <person name="Yao L."/>
        </authorList>
    </citation>
    <scope>NUCLEOTIDE SEQUENCE [LARGE SCALE GENOMIC DNA]</scope>
    <source>
        <strain evidence="9">YC-7-48</strain>
    </source>
</reference>
<keyword evidence="9" id="KW-1185">Reference proteome</keyword>
<dbReference type="InterPro" id="IPR003135">
    <property type="entry name" value="ATP-grasp_carboxylate-amine"/>
</dbReference>
<evidence type="ECO:0000259" key="7">
    <source>
        <dbReference type="PROSITE" id="PS50975"/>
    </source>
</evidence>